<dbReference type="EMBL" id="BNBF01000017">
    <property type="protein sequence ID" value="GHG61755.1"/>
    <property type="molecule type" value="Genomic_DNA"/>
</dbReference>
<reference evidence="3" key="1">
    <citation type="journal article" date="2019" name="Int. J. Syst. Evol. Microbiol.">
        <title>The Global Catalogue of Microorganisms (GCM) 10K type strain sequencing project: providing services to taxonomists for standard genome sequencing and annotation.</title>
        <authorList>
            <consortium name="The Broad Institute Genomics Platform"/>
            <consortium name="The Broad Institute Genome Sequencing Center for Infectious Disease"/>
            <person name="Wu L."/>
            <person name="Ma J."/>
        </authorList>
    </citation>
    <scope>NUCLEOTIDE SEQUENCE [LARGE SCALE GENOMIC DNA]</scope>
    <source>
        <strain evidence="3">JCM 4253</strain>
    </source>
</reference>
<proteinExistence type="predicted"/>
<evidence type="ECO:0000313" key="3">
    <source>
        <dbReference type="Proteomes" id="UP000619355"/>
    </source>
</evidence>
<feature type="compositionally biased region" description="Basic and acidic residues" evidence="1">
    <location>
        <begin position="13"/>
        <end position="23"/>
    </location>
</feature>
<dbReference type="AlphaFoldDB" id="A0A919KE02"/>
<feature type="compositionally biased region" description="Polar residues" evidence="1">
    <location>
        <begin position="1"/>
        <end position="12"/>
    </location>
</feature>
<protein>
    <submittedName>
        <fullName evidence="2">Uncharacterized protein</fullName>
    </submittedName>
</protein>
<comment type="caution">
    <text evidence="2">The sequence shown here is derived from an EMBL/GenBank/DDBJ whole genome shotgun (WGS) entry which is preliminary data.</text>
</comment>
<feature type="region of interest" description="Disordered" evidence="1">
    <location>
        <begin position="1"/>
        <end position="24"/>
    </location>
</feature>
<sequence length="122" mass="13368">MATSSQTPTSFRARQDARERNEHSYQTTCVVQELPQSTHIAVQATESAVLVTATNIDVLAEWLHVMHGTVTRTDLPSGQTAWTLRTQTWTDSPAFPPVPVFVTVVLPSDEPVMHEIAEAVAA</sequence>
<organism evidence="2 3">
    <name type="scientific">Streptomyces capoamus</name>
    <dbReference type="NCBI Taxonomy" id="68183"/>
    <lineage>
        <taxon>Bacteria</taxon>
        <taxon>Bacillati</taxon>
        <taxon>Actinomycetota</taxon>
        <taxon>Actinomycetes</taxon>
        <taxon>Kitasatosporales</taxon>
        <taxon>Streptomycetaceae</taxon>
        <taxon>Streptomyces</taxon>
    </lineage>
</organism>
<dbReference type="Proteomes" id="UP000619355">
    <property type="component" value="Unassembled WGS sequence"/>
</dbReference>
<accession>A0A919KE02</accession>
<name>A0A919KE02_9ACTN</name>
<gene>
    <name evidence="2" type="ORF">GCM10018980_51150</name>
</gene>
<dbReference type="RefSeq" id="WP_189984553.1">
    <property type="nucleotide sequence ID" value="NZ_BNBF01000017.1"/>
</dbReference>
<keyword evidence="3" id="KW-1185">Reference proteome</keyword>
<evidence type="ECO:0000256" key="1">
    <source>
        <dbReference type="SAM" id="MobiDB-lite"/>
    </source>
</evidence>
<evidence type="ECO:0000313" key="2">
    <source>
        <dbReference type="EMBL" id="GHG61755.1"/>
    </source>
</evidence>